<dbReference type="PANTHER" id="PTHR12128:SF66">
    <property type="entry name" value="4-HYDROXY-2-OXOGLUTARATE ALDOLASE, MITOCHONDRIAL"/>
    <property type="match status" value="1"/>
</dbReference>
<dbReference type="SMART" id="SM01130">
    <property type="entry name" value="DHDPS"/>
    <property type="match status" value="1"/>
</dbReference>
<keyword evidence="6 12" id="KW-0028">Amino-acid biosynthesis</keyword>
<keyword evidence="10 12" id="KW-0704">Schiff base</keyword>
<dbReference type="Proteomes" id="UP000680638">
    <property type="component" value="Unassembled WGS sequence"/>
</dbReference>
<dbReference type="NCBIfam" id="TIGR00674">
    <property type="entry name" value="dapA"/>
    <property type="match status" value="1"/>
</dbReference>
<feature type="active site" description="Proton donor/acceptor" evidence="12">
    <location>
        <position position="140"/>
    </location>
</feature>
<evidence type="ECO:0000256" key="7">
    <source>
        <dbReference type="ARBA" id="ARBA00022915"/>
    </source>
</evidence>
<evidence type="ECO:0000256" key="11">
    <source>
        <dbReference type="ARBA" id="ARBA00047836"/>
    </source>
</evidence>
<dbReference type="SUPFAM" id="SSF51569">
    <property type="entry name" value="Aldolase"/>
    <property type="match status" value="1"/>
</dbReference>
<evidence type="ECO:0000256" key="13">
    <source>
        <dbReference type="PIRNR" id="PIRNR001365"/>
    </source>
</evidence>
<comment type="pathway">
    <text evidence="2 12">Amino-acid biosynthesis; L-lysine biosynthesis via DAP pathway; (S)-tetrahydrodipicolinate from L-aspartate: step 3/4.</text>
</comment>
<dbReference type="PRINTS" id="PR00146">
    <property type="entry name" value="DHPICSNTHASE"/>
</dbReference>
<evidence type="ECO:0000256" key="12">
    <source>
        <dbReference type="HAMAP-Rule" id="MF_00418"/>
    </source>
</evidence>
<proteinExistence type="inferred from homology"/>
<protein>
    <recommendedName>
        <fullName evidence="4 12">4-hydroxy-tetrahydrodipicolinate synthase</fullName>
        <shortName evidence="12">HTPA synthase</shortName>
        <ecNumber evidence="4 12">4.3.3.7</ecNumber>
    </recommendedName>
</protein>
<keyword evidence="8 12" id="KW-0457">Lysine biosynthesis</keyword>
<feature type="binding site" evidence="12">
    <location>
        <position position="208"/>
    </location>
    <ligand>
        <name>pyruvate</name>
        <dbReference type="ChEBI" id="CHEBI:15361"/>
    </ligand>
</feature>
<dbReference type="InterPro" id="IPR020624">
    <property type="entry name" value="Schiff_base-form_aldolases_CS"/>
</dbReference>
<comment type="subcellular location">
    <subcellularLocation>
        <location evidence="12">Cytoplasm</location>
    </subcellularLocation>
</comment>
<dbReference type="CDD" id="cd00950">
    <property type="entry name" value="DHDPS"/>
    <property type="match status" value="1"/>
</dbReference>
<feature type="site" description="Part of a proton relay during catalysis" evidence="12">
    <location>
        <position position="115"/>
    </location>
</feature>
<keyword evidence="15" id="KW-1185">Reference proteome</keyword>
<dbReference type="PANTHER" id="PTHR12128">
    <property type="entry name" value="DIHYDRODIPICOLINATE SYNTHASE"/>
    <property type="match status" value="1"/>
</dbReference>
<dbReference type="Gene3D" id="3.20.20.70">
    <property type="entry name" value="Aldolase class I"/>
    <property type="match status" value="1"/>
</dbReference>
<dbReference type="InterPro" id="IPR002220">
    <property type="entry name" value="DapA-like"/>
</dbReference>
<evidence type="ECO:0000256" key="3">
    <source>
        <dbReference type="ARBA" id="ARBA00007592"/>
    </source>
</evidence>
<dbReference type="Pfam" id="PF00701">
    <property type="entry name" value="DHDPS"/>
    <property type="match status" value="1"/>
</dbReference>
<sequence length="294" mass="31920">MLKREDLRGVFVPVVTPFTKGGELDLASYQNYAGQLAEQDIAGLIVNGTTGEAPTVRWEEVRQLAEATQSLLKNKKRAVPVVIGTGTNDTASTVERTESAANMGADAVLVVVPYYSKPSQQGILEHFRTVARVGVPVIAYEIPSRTGIRLSMDTARAIMELDGVIGIKDSSDSLELIGELTRHNAGPVLCGDDLHYVAKLALGAVGGILASANVNTQRFIDVYNLVQKGEILAAKQTFDALIPLVQGLFREPNPAPLKWLLASLGQIATDRLRLPLMPISEQLKKELEPWLHYL</sequence>
<comment type="caution">
    <text evidence="14">The sequence shown here is derived from an EMBL/GenBank/DDBJ whole genome shotgun (WGS) entry which is preliminary data.</text>
</comment>
<keyword evidence="5 12" id="KW-0963">Cytoplasm</keyword>
<dbReference type="HAMAP" id="MF_00418">
    <property type="entry name" value="DapA"/>
    <property type="match status" value="1"/>
</dbReference>
<evidence type="ECO:0000256" key="5">
    <source>
        <dbReference type="ARBA" id="ARBA00022490"/>
    </source>
</evidence>
<dbReference type="EC" id="4.3.3.7" evidence="4 12"/>
<dbReference type="RefSeq" id="WP_212947695.1">
    <property type="nucleotide sequence ID" value="NZ_BORW01000002.1"/>
</dbReference>
<reference evidence="14 15" key="1">
    <citation type="submission" date="2021-03" db="EMBL/GenBank/DDBJ databases">
        <title>Antimicrobial resistance genes in bacteria isolated from Japanese honey, and their potential for conferring macrolide and lincosamide resistance in the American foulbrood pathogen Paenibacillus larvae.</title>
        <authorList>
            <person name="Okamoto M."/>
            <person name="Kumagai M."/>
            <person name="Kanamori H."/>
            <person name="Takamatsu D."/>
        </authorList>
    </citation>
    <scope>NUCLEOTIDE SEQUENCE [LARGE SCALE GENOMIC DNA]</scope>
    <source>
        <strain evidence="14 15">J21TS3</strain>
    </source>
</reference>
<comment type="function">
    <text evidence="1 12">Catalyzes the condensation of (S)-aspartate-beta-semialdehyde [(S)-ASA] and pyruvate to 4-hydroxy-tetrahydrodipicolinate (HTPA).</text>
</comment>
<evidence type="ECO:0000313" key="15">
    <source>
        <dbReference type="Proteomes" id="UP000680638"/>
    </source>
</evidence>
<evidence type="ECO:0000256" key="6">
    <source>
        <dbReference type="ARBA" id="ARBA00022605"/>
    </source>
</evidence>
<comment type="caution">
    <text evidence="12">Was originally thought to be a dihydrodipicolinate synthase (DHDPS), catalyzing the condensation of (S)-aspartate-beta-semialdehyde [(S)-ASA] and pyruvate to dihydrodipicolinate (DHDP). However, it was shown in E.coli that the product of the enzymatic reaction is not dihydrodipicolinate but in fact (4S)-4-hydroxy-2,3,4,5-tetrahydro-(2S)-dipicolinic acid (HTPA), and that the consecutive dehydration reaction leading to DHDP is not spontaneous but catalyzed by DapB.</text>
</comment>
<dbReference type="InterPro" id="IPR005263">
    <property type="entry name" value="DapA"/>
</dbReference>
<comment type="subunit">
    <text evidence="12">Homotetramer; dimer of dimers.</text>
</comment>
<gene>
    <name evidence="14" type="primary">dapA2</name>
    <name evidence="12" type="synonym">dapA</name>
    <name evidence="14" type="ORF">J21TS3_07630</name>
</gene>
<dbReference type="EMBL" id="BORW01000002">
    <property type="protein sequence ID" value="GIO65942.1"/>
    <property type="molecule type" value="Genomic_DNA"/>
</dbReference>
<dbReference type="PIRSF" id="PIRSF001365">
    <property type="entry name" value="DHDPS"/>
    <property type="match status" value="1"/>
</dbReference>
<accession>A0ABQ4LRR1</accession>
<comment type="similarity">
    <text evidence="3 12 13">Belongs to the DapA family.</text>
</comment>
<feature type="binding site" evidence="12">
    <location>
        <position position="50"/>
    </location>
    <ligand>
        <name>pyruvate</name>
        <dbReference type="ChEBI" id="CHEBI:15361"/>
    </ligand>
</feature>
<evidence type="ECO:0000256" key="8">
    <source>
        <dbReference type="ARBA" id="ARBA00023154"/>
    </source>
</evidence>
<evidence type="ECO:0000256" key="4">
    <source>
        <dbReference type="ARBA" id="ARBA00012086"/>
    </source>
</evidence>
<keyword evidence="7 12" id="KW-0220">Diaminopimelate biosynthesis</keyword>
<keyword evidence="9 12" id="KW-0456">Lyase</keyword>
<evidence type="ECO:0000256" key="2">
    <source>
        <dbReference type="ARBA" id="ARBA00005120"/>
    </source>
</evidence>
<comment type="catalytic activity">
    <reaction evidence="11 12">
        <text>L-aspartate 4-semialdehyde + pyruvate = (2S,4S)-4-hydroxy-2,3,4,5-tetrahydrodipicolinate + H2O + H(+)</text>
        <dbReference type="Rhea" id="RHEA:34171"/>
        <dbReference type="ChEBI" id="CHEBI:15361"/>
        <dbReference type="ChEBI" id="CHEBI:15377"/>
        <dbReference type="ChEBI" id="CHEBI:15378"/>
        <dbReference type="ChEBI" id="CHEBI:67139"/>
        <dbReference type="ChEBI" id="CHEBI:537519"/>
        <dbReference type="EC" id="4.3.3.7"/>
    </reaction>
</comment>
<evidence type="ECO:0000313" key="14">
    <source>
        <dbReference type="EMBL" id="GIO65942.1"/>
    </source>
</evidence>
<name>A0ABQ4LRR1_9BACL</name>
<organism evidence="14 15">
    <name type="scientific">Paenibacillus cookii</name>
    <dbReference type="NCBI Taxonomy" id="157839"/>
    <lineage>
        <taxon>Bacteria</taxon>
        <taxon>Bacillati</taxon>
        <taxon>Bacillota</taxon>
        <taxon>Bacilli</taxon>
        <taxon>Bacillales</taxon>
        <taxon>Paenibacillaceae</taxon>
        <taxon>Paenibacillus</taxon>
    </lineage>
</organism>
<evidence type="ECO:0000256" key="10">
    <source>
        <dbReference type="ARBA" id="ARBA00023270"/>
    </source>
</evidence>
<feature type="site" description="Part of a proton relay during catalysis" evidence="12">
    <location>
        <position position="49"/>
    </location>
</feature>
<feature type="active site" description="Schiff-base intermediate with substrate" evidence="12">
    <location>
        <position position="168"/>
    </location>
</feature>
<evidence type="ECO:0000256" key="1">
    <source>
        <dbReference type="ARBA" id="ARBA00003294"/>
    </source>
</evidence>
<dbReference type="PROSITE" id="PS00665">
    <property type="entry name" value="DHDPS_1"/>
    <property type="match status" value="1"/>
</dbReference>
<dbReference type="InterPro" id="IPR013785">
    <property type="entry name" value="Aldolase_TIM"/>
</dbReference>
<evidence type="ECO:0000256" key="9">
    <source>
        <dbReference type="ARBA" id="ARBA00023239"/>
    </source>
</evidence>